<reference evidence="2 3" key="1">
    <citation type="submission" date="2019-03" db="EMBL/GenBank/DDBJ databases">
        <title>Genomic Encyclopedia of Archaeal and Bacterial Type Strains, Phase II (KMG-II): from individual species to whole genera.</title>
        <authorList>
            <person name="Goeker M."/>
        </authorList>
    </citation>
    <scope>NUCLEOTIDE SEQUENCE [LARGE SCALE GENOMIC DNA]</scope>
    <source>
        <strain evidence="2 3">DSM 25687</strain>
    </source>
</reference>
<evidence type="ECO:0000259" key="1">
    <source>
        <dbReference type="Pfam" id="PF00117"/>
    </source>
</evidence>
<gene>
    <name evidence="2" type="ORF">BC748_2554</name>
</gene>
<dbReference type="OrthoDB" id="639921at2"/>
<dbReference type="EMBL" id="SNXR01000016">
    <property type="protein sequence ID" value="TDP58039.1"/>
    <property type="molecule type" value="Genomic_DNA"/>
</dbReference>
<dbReference type="InterPro" id="IPR029062">
    <property type="entry name" value="Class_I_gatase-like"/>
</dbReference>
<protein>
    <submittedName>
        <fullName evidence="2">GMP synthase-like glutamine amidotransferase</fullName>
    </submittedName>
</protein>
<dbReference type="PANTHER" id="PTHR42695">
    <property type="entry name" value="GLUTAMINE AMIDOTRANSFERASE YLR126C-RELATED"/>
    <property type="match status" value="1"/>
</dbReference>
<dbReference type="AlphaFoldDB" id="A0A4R6Q9Z2"/>
<dbReference type="Pfam" id="PF00117">
    <property type="entry name" value="GATase"/>
    <property type="match status" value="1"/>
</dbReference>
<proteinExistence type="predicted"/>
<dbReference type="PROSITE" id="PS51273">
    <property type="entry name" value="GATASE_TYPE_1"/>
    <property type="match status" value="1"/>
</dbReference>
<evidence type="ECO:0000313" key="2">
    <source>
        <dbReference type="EMBL" id="TDP58039.1"/>
    </source>
</evidence>
<name>A0A4R6Q9Z2_9FLAO</name>
<keyword evidence="2" id="KW-0315">Glutamine amidotransferase</keyword>
<organism evidence="2 3">
    <name type="scientific">Flavobacterium dankookense</name>
    <dbReference type="NCBI Taxonomy" id="706186"/>
    <lineage>
        <taxon>Bacteria</taxon>
        <taxon>Pseudomonadati</taxon>
        <taxon>Bacteroidota</taxon>
        <taxon>Flavobacteriia</taxon>
        <taxon>Flavobacteriales</taxon>
        <taxon>Flavobacteriaceae</taxon>
        <taxon>Flavobacterium</taxon>
    </lineage>
</organism>
<dbReference type="SUPFAM" id="SSF52317">
    <property type="entry name" value="Class I glutamine amidotransferase-like"/>
    <property type="match status" value="1"/>
</dbReference>
<feature type="domain" description="Glutamine amidotransferase" evidence="1">
    <location>
        <begin position="51"/>
        <end position="208"/>
    </location>
</feature>
<dbReference type="PANTHER" id="PTHR42695:SF5">
    <property type="entry name" value="GLUTAMINE AMIDOTRANSFERASE YLR126C-RELATED"/>
    <property type="match status" value="1"/>
</dbReference>
<dbReference type="Gene3D" id="3.40.50.880">
    <property type="match status" value="1"/>
</dbReference>
<dbReference type="InterPro" id="IPR017926">
    <property type="entry name" value="GATASE"/>
</dbReference>
<dbReference type="GO" id="GO:0016740">
    <property type="term" value="F:transferase activity"/>
    <property type="evidence" value="ECO:0007669"/>
    <property type="project" value="UniProtKB-KW"/>
</dbReference>
<keyword evidence="2" id="KW-0808">Transferase</keyword>
<dbReference type="InterPro" id="IPR044992">
    <property type="entry name" value="ChyE-like"/>
</dbReference>
<comment type="caution">
    <text evidence="2">The sequence shown here is derived from an EMBL/GenBank/DDBJ whole genome shotgun (WGS) entry which is preliminary data.</text>
</comment>
<evidence type="ECO:0000313" key="3">
    <source>
        <dbReference type="Proteomes" id="UP000295260"/>
    </source>
</evidence>
<accession>A0A4R6Q9Z2</accession>
<dbReference type="RefSeq" id="WP_133533769.1">
    <property type="nucleotide sequence ID" value="NZ_SNXR01000016.1"/>
</dbReference>
<keyword evidence="3" id="KW-1185">Reference proteome</keyword>
<dbReference type="Proteomes" id="UP000295260">
    <property type="component" value="Unassembled WGS sequence"/>
</dbReference>
<sequence length="275" mass="31999">MSNPIRVAVLDMYNGEPNQGMRCIIDIINRFNQMVTFQIFDVRGKNEFPDIKKFDIYISTGGPGNPLEGDGNWDLKWYDFIEQLWQWNKEQKTKKHVLFICHSFQMACHHFGLATLNKRKSTSFGVMTIHKTEDGTTDPVLEGLQNPFYAIDSRDYQVVQPKLSIFKKKGAQIIALEKIRNHVEYERAIMGVRFSDEFVGLQFHPEADALSFVANLKSKEKRENIIAMKGKTKFRDMLEDLLDEDKIYKTNETIIPNFLRIAINDLMKHRKTLSN</sequence>
<dbReference type="GO" id="GO:0005829">
    <property type="term" value="C:cytosol"/>
    <property type="evidence" value="ECO:0007669"/>
    <property type="project" value="TreeGrafter"/>
</dbReference>